<dbReference type="InterPro" id="IPR016156">
    <property type="entry name" value="FAD/NAD-linked_Rdtase_dimer_sf"/>
</dbReference>
<evidence type="ECO:0000313" key="14">
    <source>
        <dbReference type="EMBL" id="TQF02798.1"/>
    </source>
</evidence>
<dbReference type="EMBL" id="VIGB01000003">
    <property type="protein sequence ID" value="TQF02798.1"/>
    <property type="molecule type" value="Genomic_DNA"/>
</dbReference>
<feature type="compositionally biased region" description="Basic and acidic residues" evidence="11">
    <location>
        <begin position="1"/>
        <end position="14"/>
    </location>
</feature>
<evidence type="ECO:0000256" key="6">
    <source>
        <dbReference type="ARBA" id="ARBA00023157"/>
    </source>
</evidence>
<name>A0A540W1A2_9ACTN</name>
<evidence type="ECO:0000256" key="7">
    <source>
        <dbReference type="ARBA" id="ARBA00023284"/>
    </source>
</evidence>
<proteinExistence type="inferred from homology"/>
<keyword evidence="8" id="KW-0520">NAD</keyword>
<dbReference type="InterPro" id="IPR001100">
    <property type="entry name" value="Pyr_nuc-diS_OxRdtase"/>
</dbReference>
<sequence length="531" mass="56394">MEGRRPLLHGDRRRPGQPRRRLVLSPPAVPRPADQEPCGLLARRHGGRHTGEAAVSRAYDLVVIGGGSAGLTAARVAAGLGARVALVERARLGGDCLWTGCVPSKALLHAAAEVHAARRVARYGLPAATGPADWQAVTVHLRAAIGRIEPHDSSVALERLGVEVVHGVARFGGPRHVDVEGRRLVFRHALIATGSRPSLPTVPGLRDAAPLTTDTVWDLDRLPDRLLVVGGGASGCELAQAFGRLGSHVTLLEAERRLLPAMDAAAGGLLASRLTTEGVEVRTEGPLRAVRLGTAEFTDTEGAVRTVEFDHLLVTAGRMPNTDGLGLEQAGVLTDERGLIRADARLRTANPRIHAAGDVTGRMPYTHVAGVQAADAVLGALLGLRPRLDYGAVPYVVFTDPEVAQVGPTAEQAARVHGPGVRTRLLAHEEMDRAVTEDATDGFTQLVLDPRGRILGATVVGPRAGEAIVELAHAVRLRWTPRRLAATVHPYPTHADGPWLAALEEVHRALAAPRSRVFTGSLLRLRRGVLR</sequence>
<comment type="caution">
    <text evidence="14">The sequence shown here is derived from an EMBL/GenBank/DDBJ whole genome shotgun (WGS) entry which is preliminary data.</text>
</comment>
<dbReference type="InterPro" id="IPR023753">
    <property type="entry name" value="FAD/NAD-binding_dom"/>
</dbReference>
<evidence type="ECO:0000256" key="5">
    <source>
        <dbReference type="ARBA" id="ARBA00023002"/>
    </source>
</evidence>
<dbReference type="OrthoDB" id="9800167at2"/>
<accession>A0A540W1A2</accession>
<keyword evidence="8" id="KW-0547">Nucleotide-binding</keyword>
<dbReference type="InterPro" id="IPR004099">
    <property type="entry name" value="Pyr_nucl-diS_OxRdtase_dimer"/>
</dbReference>
<dbReference type="GO" id="GO:0050660">
    <property type="term" value="F:flavin adenine dinucleotide binding"/>
    <property type="evidence" value="ECO:0007669"/>
    <property type="project" value="TreeGrafter"/>
</dbReference>
<dbReference type="PANTHER" id="PTHR43014:SF2">
    <property type="entry name" value="MERCURIC REDUCTASE"/>
    <property type="match status" value="1"/>
</dbReference>
<feature type="binding site" evidence="8">
    <location>
        <position position="105"/>
    </location>
    <ligand>
        <name>FAD</name>
        <dbReference type="ChEBI" id="CHEBI:57692"/>
    </ligand>
</feature>
<feature type="region of interest" description="Disordered" evidence="11">
    <location>
        <begin position="1"/>
        <end position="38"/>
    </location>
</feature>
<evidence type="ECO:0000256" key="1">
    <source>
        <dbReference type="ARBA" id="ARBA00007532"/>
    </source>
</evidence>
<feature type="domain" description="FAD/NAD(P)-binding" evidence="13">
    <location>
        <begin position="59"/>
        <end position="372"/>
    </location>
</feature>
<evidence type="ECO:0000259" key="12">
    <source>
        <dbReference type="Pfam" id="PF02852"/>
    </source>
</evidence>
<dbReference type="Pfam" id="PF02852">
    <property type="entry name" value="Pyr_redox_dim"/>
    <property type="match status" value="1"/>
</dbReference>
<feature type="binding site" evidence="8">
    <location>
        <position position="317"/>
    </location>
    <ligand>
        <name>NAD(+)</name>
        <dbReference type="ChEBI" id="CHEBI:57540"/>
    </ligand>
</feature>
<comment type="similarity">
    <text evidence="1 10">Belongs to the class-I pyridine nucleotide-disulfide oxidoreductase family.</text>
</comment>
<dbReference type="Gene3D" id="3.50.50.60">
    <property type="entry name" value="FAD/NAD(P)-binding domain"/>
    <property type="match status" value="2"/>
</dbReference>
<feature type="binding site" evidence="8">
    <location>
        <begin position="230"/>
        <end position="237"/>
    </location>
    <ligand>
        <name>NAD(+)</name>
        <dbReference type="ChEBI" id="CHEBI:57540"/>
    </ligand>
</feature>
<dbReference type="PRINTS" id="PR00411">
    <property type="entry name" value="PNDRDTASEI"/>
</dbReference>
<dbReference type="Pfam" id="PF07992">
    <property type="entry name" value="Pyr_redox_2"/>
    <property type="match status" value="1"/>
</dbReference>
<dbReference type="PROSITE" id="PS00076">
    <property type="entry name" value="PYRIDINE_REDOX_1"/>
    <property type="match status" value="1"/>
</dbReference>
<dbReference type="Proteomes" id="UP000319103">
    <property type="component" value="Unassembled WGS sequence"/>
</dbReference>
<dbReference type="Gene3D" id="3.30.390.30">
    <property type="match status" value="1"/>
</dbReference>
<dbReference type="SUPFAM" id="SSF55424">
    <property type="entry name" value="FAD/NAD-linked reductases, dimerisation (C-terminal) domain"/>
    <property type="match status" value="1"/>
</dbReference>
<evidence type="ECO:0000313" key="15">
    <source>
        <dbReference type="Proteomes" id="UP000319103"/>
    </source>
</evidence>
<gene>
    <name evidence="14" type="ORF">E6W39_11695</name>
</gene>
<dbReference type="InterPro" id="IPR036188">
    <property type="entry name" value="FAD/NAD-bd_sf"/>
</dbReference>
<feature type="binding site" evidence="8">
    <location>
        <begin position="193"/>
        <end position="195"/>
    </location>
    <ligand>
        <name>FAD</name>
        <dbReference type="ChEBI" id="CHEBI:57692"/>
    </ligand>
</feature>
<dbReference type="GO" id="GO:0016668">
    <property type="term" value="F:oxidoreductase activity, acting on a sulfur group of donors, NAD(P) as acceptor"/>
    <property type="evidence" value="ECO:0007669"/>
    <property type="project" value="InterPro"/>
</dbReference>
<dbReference type="GO" id="GO:0003955">
    <property type="term" value="F:NAD(P)H dehydrogenase (quinone) activity"/>
    <property type="evidence" value="ECO:0007669"/>
    <property type="project" value="TreeGrafter"/>
</dbReference>
<feature type="binding site" evidence="8">
    <location>
        <position position="253"/>
    </location>
    <ligand>
        <name>NAD(+)</name>
        <dbReference type="ChEBI" id="CHEBI:57540"/>
    </ligand>
</feature>
<keyword evidence="5 10" id="KW-0560">Oxidoreductase</keyword>
<keyword evidence="7 10" id="KW-0676">Redox-active center</keyword>
<comment type="cofactor">
    <cofactor evidence="8">
        <name>FAD</name>
        <dbReference type="ChEBI" id="CHEBI:57692"/>
    </cofactor>
    <text evidence="8">Binds 1 FAD per subunit.</text>
</comment>
<dbReference type="PANTHER" id="PTHR43014">
    <property type="entry name" value="MERCURIC REDUCTASE"/>
    <property type="match status" value="1"/>
</dbReference>
<reference evidence="14 15" key="1">
    <citation type="submission" date="2019-06" db="EMBL/GenBank/DDBJ databases">
        <title>Description of Kitasatospora acidophila sp. nov. isolated from pine grove soil, and reclassification of Streptomyces novaecaesareae to Kitasatospora novaeceasareae comb. nov.</title>
        <authorList>
            <person name="Kim M.J."/>
        </authorList>
    </citation>
    <scope>NUCLEOTIDE SEQUENCE [LARGE SCALE GENOMIC DNA]</scope>
    <source>
        <strain evidence="14 15">MMS16-CNU292</strain>
    </source>
</reference>
<evidence type="ECO:0000256" key="10">
    <source>
        <dbReference type="RuleBase" id="RU003691"/>
    </source>
</evidence>
<dbReference type="PRINTS" id="PR00368">
    <property type="entry name" value="FADPNR"/>
</dbReference>
<keyword evidence="3 8" id="KW-0274">FAD</keyword>
<evidence type="ECO:0000256" key="3">
    <source>
        <dbReference type="ARBA" id="ARBA00022827"/>
    </source>
</evidence>
<keyword evidence="2 10" id="KW-0285">Flavoprotein</keyword>
<dbReference type="InterPro" id="IPR008143">
    <property type="entry name" value="Ala_DH/PNT_CS2"/>
</dbReference>
<feature type="disulfide bond" description="Redox-active" evidence="9">
    <location>
        <begin position="96"/>
        <end position="101"/>
    </location>
</feature>
<dbReference type="PIRSF" id="PIRSF000350">
    <property type="entry name" value="Mercury_reductase_MerA"/>
    <property type="match status" value="1"/>
</dbReference>
<dbReference type="SUPFAM" id="SSF51905">
    <property type="entry name" value="FAD/NAD(P)-binding domain"/>
    <property type="match status" value="1"/>
</dbReference>
<dbReference type="PROSITE" id="PS00837">
    <property type="entry name" value="ALADH_PNT_2"/>
    <property type="match status" value="1"/>
</dbReference>
<protein>
    <submittedName>
        <fullName evidence="14">FAD-binding protein</fullName>
    </submittedName>
</protein>
<feature type="domain" description="Pyridine nucleotide-disulphide oxidoreductase dimerisation" evidence="12">
    <location>
        <begin position="393"/>
        <end position="498"/>
    </location>
</feature>
<evidence type="ECO:0000256" key="9">
    <source>
        <dbReference type="PIRSR" id="PIRSR000350-4"/>
    </source>
</evidence>
<evidence type="ECO:0000256" key="11">
    <source>
        <dbReference type="SAM" id="MobiDB-lite"/>
    </source>
</evidence>
<evidence type="ECO:0000256" key="2">
    <source>
        <dbReference type="ARBA" id="ARBA00022630"/>
    </source>
</evidence>
<evidence type="ECO:0000259" key="13">
    <source>
        <dbReference type="Pfam" id="PF07992"/>
    </source>
</evidence>
<keyword evidence="6" id="KW-1015">Disulfide bond</keyword>
<feature type="binding site" evidence="8">
    <location>
        <position position="358"/>
    </location>
    <ligand>
        <name>FAD</name>
        <dbReference type="ChEBI" id="CHEBI:57692"/>
    </ligand>
</feature>
<evidence type="ECO:0000256" key="8">
    <source>
        <dbReference type="PIRSR" id="PIRSR000350-3"/>
    </source>
</evidence>
<dbReference type="AlphaFoldDB" id="A0A540W1A2"/>
<organism evidence="14 15">
    <name type="scientific">Kitasatospora acidiphila</name>
    <dbReference type="NCBI Taxonomy" id="2567942"/>
    <lineage>
        <taxon>Bacteria</taxon>
        <taxon>Bacillati</taxon>
        <taxon>Actinomycetota</taxon>
        <taxon>Actinomycetes</taxon>
        <taxon>Kitasatosporales</taxon>
        <taxon>Streptomycetaceae</taxon>
        <taxon>Kitasatospora</taxon>
    </lineage>
</organism>
<dbReference type="InterPro" id="IPR012999">
    <property type="entry name" value="Pyr_OxRdtase_I_AS"/>
</dbReference>
<evidence type="ECO:0000256" key="4">
    <source>
        <dbReference type="ARBA" id="ARBA00022857"/>
    </source>
</evidence>
<keyword evidence="15" id="KW-1185">Reference proteome</keyword>
<keyword evidence="4" id="KW-0521">NADP</keyword>